<dbReference type="Pfam" id="PF13514">
    <property type="entry name" value="AAA_27"/>
    <property type="match status" value="1"/>
</dbReference>
<evidence type="ECO:0000313" key="5">
    <source>
        <dbReference type="Proteomes" id="UP000004754"/>
    </source>
</evidence>
<keyword evidence="2" id="KW-0812">Transmembrane</keyword>
<protein>
    <recommendedName>
        <fullName evidence="3">YhaN AAA domain-containing protein</fullName>
    </recommendedName>
</protein>
<feature type="domain" description="YhaN AAA" evidence="3">
    <location>
        <begin position="1"/>
        <end position="52"/>
    </location>
</feature>
<dbReference type="Proteomes" id="UP000004754">
    <property type="component" value="Unassembled WGS sequence"/>
</dbReference>
<dbReference type="PANTHER" id="PTHR41259:SF1">
    <property type="entry name" value="DOUBLE-STRAND BREAK REPAIR RAD50 ATPASE, PUTATIVE-RELATED"/>
    <property type="match status" value="1"/>
</dbReference>
<reference evidence="4 5" key="1">
    <citation type="submission" date="2010-12" db="EMBL/GenBank/DDBJ databases">
        <authorList>
            <person name="Muzny D."/>
            <person name="Qin X."/>
            <person name="Deng J."/>
            <person name="Jiang H."/>
            <person name="Liu Y."/>
            <person name="Qu J."/>
            <person name="Song X.-Z."/>
            <person name="Zhang L."/>
            <person name="Thornton R."/>
            <person name="Coyle M."/>
            <person name="Francisco L."/>
            <person name="Jackson L."/>
            <person name="Javaid M."/>
            <person name="Korchina V."/>
            <person name="Kovar C."/>
            <person name="Mata R."/>
            <person name="Mathew T."/>
            <person name="Ngo R."/>
            <person name="Nguyen L."/>
            <person name="Nguyen N."/>
            <person name="Okwuonu G."/>
            <person name="Ongeri F."/>
            <person name="Pham C."/>
            <person name="Simmons D."/>
            <person name="Wilczek-Boney K."/>
            <person name="Hale W."/>
            <person name="Jakkamsetti A."/>
            <person name="Pham P."/>
            <person name="Ruth R."/>
            <person name="San Lucas F."/>
            <person name="Warren J."/>
            <person name="Zhang J."/>
            <person name="Zhao Z."/>
            <person name="Zhou C."/>
            <person name="Zhu D."/>
            <person name="Lee S."/>
            <person name="Bess C."/>
            <person name="Blankenburg K."/>
            <person name="Forbes L."/>
            <person name="Fu Q."/>
            <person name="Gubbala S."/>
            <person name="Hirani K."/>
            <person name="Jayaseelan J.C."/>
            <person name="Lara F."/>
            <person name="Munidasa M."/>
            <person name="Palculict T."/>
            <person name="Patil S."/>
            <person name="Pu L.-L."/>
            <person name="Saada N."/>
            <person name="Tang L."/>
            <person name="Weissenberger G."/>
            <person name="Zhu Y."/>
            <person name="Hemphill L."/>
            <person name="Shang Y."/>
            <person name="Youmans B."/>
            <person name="Ayvaz T."/>
            <person name="Ross M."/>
            <person name="Santibanez J."/>
            <person name="Aqrawi P."/>
            <person name="Gross S."/>
            <person name="Joshi V."/>
            <person name="Fowler G."/>
            <person name="Nazareth L."/>
            <person name="Reid J."/>
            <person name="Worley K."/>
            <person name="Petrosino J."/>
            <person name="Highlander S."/>
            <person name="Gibbs R."/>
        </authorList>
    </citation>
    <scope>NUCLEOTIDE SEQUENCE [LARGE SCALE GENOMIC DNA]</scope>
    <source>
        <strain evidence="4 5">ATCC 23263</strain>
    </source>
</reference>
<proteinExistence type="predicted"/>
<comment type="caution">
    <text evidence="4">The sequence shown here is derived from an EMBL/GenBank/DDBJ whole genome shotgun (WGS) entry which is preliminary data.</text>
</comment>
<dbReference type="eggNOG" id="COG0419">
    <property type="taxonomic scope" value="Bacteria"/>
</dbReference>
<accession>E6MF95</accession>
<dbReference type="Gene3D" id="3.40.50.300">
    <property type="entry name" value="P-loop containing nucleotide triphosphate hydrolases"/>
    <property type="match status" value="2"/>
</dbReference>
<keyword evidence="5" id="KW-1185">Reference proteome</keyword>
<dbReference type="AlphaFoldDB" id="E6MF95"/>
<dbReference type="EMBL" id="AEQN01000011">
    <property type="protein sequence ID" value="EFV02255.1"/>
    <property type="molecule type" value="Genomic_DNA"/>
</dbReference>
<evidence type="ECO:0000259" key="3">
    <source>
        <dbReference type="Pfam" id="PF13514"/>
    </source>
</evidence>
<dbReference type="SUPFAM" id="SSF52540">
    <property type="entry name" value="P-loop containing nucleoside triphosphate hydrolases"/>
    <property type="match status" value="1"/>
</dbReference>
<dbReference type="RefSeq" id="WP_006598100.1">
    <property type="nucleotide sequence ID" value="NZ_GL622359.1"/>
</dbReference>
<evidence type="ECO:0000256" key="2">
    <source>
        <dbReference type="SAM" id="Phobius"/>
    </source>
</evidence>
<feature type="transmembrane region" description="Helical" evidence="2">
    <location>
        <begin position="421"/>
        <end position="440"/>
    </location>
</feature>
<feature type="coiled-coil region" evidence="1">
    <location>
        <begin position="254"/>
        <end position="341"/>
    </location>
</feature>
<evidence type="ECO:0000313" key="4">
    <source>
        <dbReference type="EMBL" id="EFV02255.1"/>
    </source>
</evidence>
<organism evidence="4 5">
    <name type="scientific">Pseudoramibacter alactolyticus ATCC 23263</name>
    <dbReference type="NCBI Taxonomy" id="887929"/>
    <lineage>
        <taxon>Bacteria</taxon>
        <taxon>Bacillati</taxon>
        <taxon>Bacillota</taxon>
        <taxon>Clostridia</taxon>
        <taxon>Eubacteriales</taxon>
        <taxon>Eubacteriaceae</taxon>
        <taxon>Pseudoramibacter</taxon>
    </lineage>
</organism>
<sequence length="800" mass="90673">MKIKTLNLHAFGRFKNTTIEVLDGFNLIFGPNEAGKSTIQAFIEGMFFGFYKPYRKRRTYSDDYERYRPLHSDKYYGSIIIEDNAGREIRIERDFLQERDGVRIFDNITGEDISETYPYDPVTKQYIPLGYNAVNSSVYNNTVNFKQMATRSDEDLAAEINSRLINMAGDQTGDISVTGVLDYLAQKKEAIGTFRRSQSNYGITVRKRDAYEEALDLAQKKYQRIRTNQKRILQYQDHLAILADKQSKLETAKRDREQQAVDAQRRKVEAVRTEGKKLQNQIDVLTAQTAYYKPEIDDQLRLMAKHREDLTRKKTAIQKELTSAKDKLEQATHREAQLSQKLSGIDEASVNDDWALYRQCMGQPLAEDGAAERKTGRTFAGGQGLLGISPFVWGGVVSVGIVLLVVALLNPNAMLNFGLQVFLSALGLAGMLAGGGFLLVHRLGQTSSSEHRISQQPKTTSETDEADWLVTQIMATYGQRHRVGFEKIMKRLINAFEEQKLLKKQVTDLHYQIDRLSDDAADCSDVIQQETAAIQAILSPLELNSIEDYRAGAGIQEQIRDLQAKRQANAELYESLSGEDYVRMPKRSDLFETDRSEDRKLAQSMESAKREIASLEGENQTLAEETESPVVLKEKIEALNDQIEAYEIELKACDMAEAFFNQYQKESHYMRAGDLNQKIGDILGKITHKYREVKVDDQLNIRVVSPGSGALIDLKQLSGGTIDQIYFALRFGVRDIVDRGRNLPFILDDPFVQYDDVRKKAAIQFLNQVSRDDQVLLFTCSSDEKNIMDEAGMPYVGIGI</sequence>
<dbReference type="InterPro" id="IPR038734">
    <property type="entry name" value="YhaN_AAA"/>
</dbReference>
<dbReference type="HOGENOM" id="CLU_018670_0_0_9"/>
<evidence type="ECO:0000256" key="1">
    <source>
        <dbReference type="SAM" id="Coils"/>
    </source>
</evidence>
<feature type="coiled-coil region" evidence="1">
    <location>
        <begin position="598"/>
        <end position="656"/>
    </location>
</feature>
<feature type="transmembrane region" description="Helical" evidence="2">
    <location>
        <begin position="391"/>
        <end position="409"/>
    </location>
</feature>
<name>E6MF95_9FIRM</name>
<keyword evidence="2" id="KW-1133">Transmembrane helix</keyword>
<keyword evidence="1" id="KW-0175">Coiled coil</keyword>
<dbReference type="STRING" id="887929.HMP0721_0678"/>
<dbReference type="PANTHER" id="PTHR41259">
    <property type="entry name" value="DOUBLE-STRAND BREAK REPAIR RAD50 ATPASE, PUTATIVE-RELATED"/>
    <property type="match status" value="1"/>
</dbReference>
<keyword evidence="2" id="KW-0472">Membrane</keyword>
<dbReference type="InterPro" id="IPR027417">
    <property type="entry name" value="P-loop_NTPase"/>
</dbReference>
<gene>
    <name evidence="4" type="ORF">HMP0721_0678</name>
</gene>